<accession>C5ZYM2</accession>
<reference evidence="2 3" key="1">
    <citation type="journal article" date="2009" name="J. Bacteriol.">
        <title>Genome sequence of the emerging pathogen Helicobacter canadensis.</title>
        <authorList>
            <person name="Loman N.J."/>
            <person name="Snyder L.A."/>
            <person name="Linton J.D."/>
            <person name="Langdon R."/>
            <person name="Lawson A.J."/>
            <person name="Weinstock G.M."/>
            <person name="Wren B.W."/>
            <person name="Pallen M.J."/>
        </authorList>
    </citation>
    <scope>NUCLEOTIDE SEQUENCE [LARGE SCALE GENOMIC DNA]</scope>
    <source>
        <strain evidence="2 3">MIT 98-5491</strain>
    </source>
</reference>
<dbReference type="OrthoDB" id="5321627at2"/>
<dbReference type="EMBL" id="CM000776">
    <property type="protein sequence ID" value="EES90240.1"/>
    <property type="molecule type" value="Genomic_DNA"/>
</dbReference>
<dbReference type="AlphaFoldDB" id="C5ZYM2"/>
<gene>
    <name evidence="2" type="ORF">HCAN_1535</name>
</gene>
<dbReference type="NCBIfam" id="TIGR02532">
    <property type="entry name" value="IV_pilin_GFxxxE"/>
    <property type="match status" value="1"/>
</dbReference>
<dbReference type="HOGENOM" id="CLU_1068622_0_0_7"/>
<keyword evidence="1" id="KW-1133">Transmembrane helix</keyword>
<sequence>MKKAFSLIEITIALGILGIIVVLSSSSLLKTYELHTLSQQKLETKLQSLNALLQIKKILQDSIQPSLKIIPNEKISQNPINLKNKSLIFYPKTQELLLIGDYSLPCLHGIFNPKTLQINSTLNVEFLAIKTDFIHFLNQNCKVYHNKLYALFVTENFVFPEDFYSQKYTAEILNLNANALQTTIPKFLESTTQNLTLLPKVYFLQTPYILDFRDKISLQTQDKTHILFENLDSFFISTSDFGILLKLCTKDANNQELCLEDFITKETL</sequence>
<dbReference type="STRING" id="537970.HCAN_1535"/>
<proteinExistence type="predicted"/>
<evidence type="ECO:0000313" key="2">
    <source>
        <dbReference type="EMBL" id="EES90240.1"/>
    </source>
</evidence>
<evidence type="ECO:0000313" key="3">
    <source>
        <dbReference type="Proteomes" id="UP000007032"/>
    </source>
</evidence>
<keyword evidence="1" id="KW-0472">Membrane</keyword>
<dbReference type="InterPro" id="IPR012902">
    <property type="entry name" value="N_methyl_site"/>
</dbReference>
<organism evidence="2 3">
    <name type="scientific">Helicobacter canadensis MIT 98-5491</name>
    <dbReference type="NCBI Taxonomy" id="537970"/>
    <lineage>
        <taxon>Bacteria</taxon>
        <taxon>Pseudomonadati</taxon>
        <taxon>Campylobacterota</taxon>
        <taxon>Epsilonproteobacteria</taxon>
        <taxon>Campylobacterales</taxon>
        <taxon>Helicobacteraceae</taxon>
        <taxon>Helicobacter</taxon>
    </lineage>
</organism>
<keyword evidence="3" id="KW-1185">Reference proteome</keyword>
<dbReference type="RefSeq" id="WP_006656194.1">
    <property type="nucleotide sequence ID" value="NZ_CM000776.2"/>
</dbReference>
<keyword evidence="1" id="KW-0812">Transmembrane</keyword>
<name>C5ZYM2_9HELI</name>
<dbReference type="Proteomes" id="UP000007032">
    <property type="component" value="Chromosome"/>
</dbReference>
<evidence type="ECO:0000256" key="1">
    <source>
        <dbReference type="SAM" id="Phobius"/>
    </source>
</evidence>
<protein>
    <recommendedName>
        <fullName evidence="4">Prepilin-type N-terminal cleavage/methylation domain-containing protein</fullName>
    </recommendedName>
</protein>
<feature type="transmembrane region" description="Helical" evidence="1">
    <location>
        <begin position="7"/>
        <end position="29"/>
    </location>
</feature>
<evidence type="ECO:0008006" key="4">
    <source>
        <dbReference type="Google" id="ProtNLM"/>
    </source>
</evidence>